<evidence type="ECO:0000313" key="1">
    <source>
        <dbReference type="EMBL" id="MFC4599055.1"/>
    </source>
</evidence>
<dbReference type="RefSeq" id="WP_378096136.1">
    <property type="nucleotide sequence ID" value="NZ_JBHSEP010000008.1"/>
</dbReference>
<organism evidence="1 2">
    <name type="scientific">Cohnella hongkongensis</name>
    <dbReference type="NCBI Taxonomy" id="178337"/>
    <lineage>
        <taxon>Bacteria</taxon>
        <taxon>Bacillati</taxon>
        <taxon>Bacillota</taxon>
        <taxon>Bacilli</taxon>
        <taxon>Bacillales</taxon>
        <taxon>Paenibacillaceae</taxon>
        <taxon>Cohnella</taxon>
    </lineage>
</organism>
<dbReference type="EMBL" id="JBHSEP010000008">
    <property type="protein sequence ID" value="MFC4599055.1"/>
    <property type="molecule type" value="Genomic_DNA"/>
</dbReference>
<gene>
    <name evidence="1" type="ORF">ACFO3S_12460</name>
</gene>
<evidence type="ECO:0000313" key="2">
    <source>
        <dbReference type="Proteomes" id="UP001596028"/>
    </source>
</evidence>
<dbReference type="Proteomes" id="UP001596028">
    <property type="component" value="Unassembled WGS sequence"/>
</dbReference>
<sequence>MKFSEIDPLSWPELQPYLDTCLLPLSGLTGEESPSEATEKVARTGEWLAPLEEAFRGRTVTMPAYHYGAGGPEQVLQLNKLIASWRNGGFRYVVLVSGQPLKLPGVAADVYLHPASDSEPPDDRSITKSVADLWRSRTNANAEFSE</sequence>
<proteinExistence type="predicted"/>
<dbReference type="Pfam" id="PF10673">
    <property type="entry name" value="DUF2487"/>
    <property type="match status" value="1"/>
</dbReference>
<reference evidence="2" key="1">
    <citation type="journal article" date="2019" name="Int. J. Syst. Evol. Microbiol.">
        <title>The Global Catalogue of Microorganisms (GCM) 10K type strain sequencing project: providing services to taxonomists for standard genome sequencing and annotation.</title>
        <authorList>
            <consortium name="The Broad Institute Genomics Platform"/>
            <consortium name="The Broad Institute Genome Sequencing Center for Infectious Disease"/>
            <person name="Wu L."/>
            <person name="Ma J."/>
        </authorList>
    </citation>
    <scope>NUCLEOTIDE SEQUENCE [LARGE SCALE GENOMIC DNA]</scope>
    <source>
        <strain evidence="2">CCUG 49571</strain>
    </source>
</reference>
<dbReference type="InterPro" id="IPR019615">
    <property type="entry name" value="DUF2487"/>
</dbReference>
<accession>A0ABV9FAQ7</accession>
<protein>
    <submittedName>
        <fullName evidence="1">DUF2487 family protein</fullName>
    </submittedName>
</protein>
<comment type="caution">
    <text evidence="1">The sequence shown here is derived from an EMBL/GenBank/DDBJ whole genome shotgun (WGS) entry which is preliminary data.</text>
</comment>
<keyword evidence="2" id="KW-1185">Reference proteome</keyword>
<name>A0ABV9FAQ7_9BACL</name>